<dbReference type="PANTHER" id="PTHR42770:SF16">
    <property type="entry name" value="AMINO ACID PERMEASE"/>
    <property type="match status" value="1"/>
</dbReference>
<feature type="transmembrane region" description="Helical" evidence="6">
    <location>
        <begin position="409"/>
        <end position="427"/>
    </location>
</feature>
<proteinExistence type="predicted"/>
<dbReference type="Gene3D" id="1.20.1740.10">
    <property type="entry name" value="Amino acid/polyamine transporter I"/>
    <property type="match status" value="1"/>
</dbReference>
<sequence>MTSQQRQQAAQRLRGNLGTFDIVFTVLAYNAPLTIIIGLIPVIIGMGNGLGAPLTYLAAGGLMLLFAVGFTTMARHVPNAGAYYAYITAGLGRSLGLGSAFMAILAYTFMLIGAYLYVGVTFSTISLSFVGLGKLPWWQWSLAFAVIVAVLGHFRISLSAKVLSLALVCEVIITFVWEAAVLQDGGAKSLSMSWLTPEVMTSGSIGLAVLFGVTCFAGFEATAVFREEARNPEVTVPRATYISIIAMTVIFASATFCFILGWGPEAALDKSINDPSNAGMAVIEMYLGNVGVSIVHTLVCSSIFACVLAIHNILARYIYSLSVDGVLFKSLSVVHPAHESPYRASGLVAVITILSLIAAIYSGVEPYAGYASLIGIAGYTLLILQILTTVAVIVFFIKTRNSVSNMKTKVAPALALIGLSATAWLATENIGLLTGSESVAHILLAFLFGSLLFGCVYAIRLKRSAPQVYKAIGRQNI</sequence>
<dbReference type="Pfam" id="PF13520">
    <property type="entry name" value="AA_permease_2"/>
    <property type="match status" value="1"/>
</dbReference>
<feature type="transmembrane region" description="Helical" evidence="6">
    <location>
        <begin position="200"/>
        <end position="219"/>
    </location>
</feature>
<dbReference type="InterPro" id="IPR002293">
    <property type="entry name" value="AA/rel_permease1"/>
</dbReference>
<feature type="transmembrane region" description="Helical" evidence="6">
    <location>
        <begin position="439"/>
        <end position="459"/>
    </location>
</feature>
<dbReference type="InterPro" id="IPR050367">
    <property type="entry name" value="APC_superfamily"/>
</dbReference>
<evidence type="ECO:0000256" key="6">
    <source>
        <dbReference type="SAM" id="Phobius"/>
    </source>
</evidence>
<comment type="subcellular location">
    <subcellularLocation>
        <location evidence="1">Cell membrane</location>
        <topology evidence="1">Multi-pass membrane protein</topology>
    </subcellularLocation>
</comment>
<dbReference type="Proteomes" id="UP001621534">
    <property type="component" value="Unassembled WGS sequence"/>
</dbReference>
<protein>
    <submittedName>
        <fullName evidence="7">APC family permease</fullName>
    </submittedName>
</protein>
<evidence type="ECO:0000256" key="1">
    <source>
        <dbReference type="ARBA" id="ARBA00004651"/>
    </source>
</evidence>
<feature type="transmembrane region" description="Helical" evidence="6">
    <location>
        <begin position="162"/>
        <end position="180"/>
    </location>
</feature>
<keyword evidence="8" id="KW-1185">Reference proteome</keyword>
<feature type="transmembrane region" description="Helical" evidence="6">
    <location>
        <begin position="370"/>
        <end position="397"/>
    </location>
</feature>
<keyword evidence="3 6" id="KW-0812">Transmembrane</keyword>
<keyword evidence="4 6" id="KW-1133">Transmembrane helix</keyword>
<name>A0ABW8NQH5_9PSED</name>
<dbReference type="EMBL" id="JAHWXS010000001">
    <property type="protein sequence ID" value="MFK5732226.1"/>
    <property type="molecule type" value="Genomic_DNA"/>
</dbReference>
<feature type="transmembrane region" description="Helical" evidence="6">
    <location>
        <begin position="240"/>
        <end position="263"/>
    </location>
</feature>
<organism evidence="7 8">
    <name type="scientific">Pseudomonas urmiensis</name>
    <dbReference type="NCBI Taxonomy" id="2745493"/>
    <lineage>
        <taxon>Bacteria</taxon>
        <taxon>Pseudomonadati</taxon>
        <taxon>Pseudomonadota</taxon>
        <taxon>Gammaproteobacteria</taxon>
        <taxon>Pseudomonadales</taxon>
        <taxon>Pseudomonadaceae</taxon>
        <taxon>Pseudomonas</taxon>
    </lineage>
</organism>
<feature type="transmembrane region" description="Helical" evidence="6">
    <location>
        <begin position="56"/>
        <end position="74"/>
    </location>
</feature>
<keyword evidence="2" id="KW-1003">Cell membrane</keyword>
<dbReference type="PIRSF" id="PIRSF006060">
    <property type="entry name" value="AA_transporter"/>
    <property type="match status" value="1"/>
</dbReference>
<evidence type="ECO:0000256" key="3">
    <source>
        <dbReference type="ARBA" id="ARBA00022692"/>
    </source>
</evidence>
<evidence type="ECO:0000313" key="8">
    <source>
        <dbReference type="Proteomes" id="UP001621534"/>
    </source>
</evidence>
<feature type="transmembrane region" description="Helical" evidence="6">
    <location>
        <begin position="95"/>
        <end position="117"/>
    </location>
</feature>
<evidence type="ECO:0000256" key="2">
    <source>
        <dbReference type="ARBA" id="ARBA00022475"/>
    </source>
</evidence>
<keyword evidence="5 6" id="KW-0472">Membrane</keyword>
<accession>A0ABW8NQH5</accession>
<dbReference type="PANTHER" id="PTHR42770">
    <property type="entry name" value="AMINO ACID TRANSPORTER-RELATED"/>
    <property type="match status" value="1"/>
</dbReference>
<evidence type="ECO:0000256" key="4">
    <source>
        <dbReference type="ARBA" id="ARBA00022989"/>
    </source>
</evidence>
<reference evidence="7 8" key="1">
    <citation type="journal article" date="2012" name="Plant Soil">
        <title>Screening of plant growth-promoting traits in arsenic-resistant bacteria isolated from the rhizosphere of soybean plants from Argentinean agricultural soil.</title>
        <authorList>
            <person name="Wevar Oller A.L."/>
            <person name="Talano M.A."/>
            <person name="Agostini E."/>
        </authorList>
    </citation>
    <scope>NUCLEOTIDE SEQUENCE [LARGE SCALE GENOMIC DNA]</scope>
    <source>
        <strain evidence="7 8">AW4</strain>
    </source>
</reference>
<comment type="caution">
    <text evidence="7">The sequence shown here is derived from an EMBL/GenBank/DDBJ whole genome shotgun (WGS) entry which is preliminary data.</text>
</comment>
<gene>
    <name evidence="7" type="ORF">KW869_01735</name>
</gene>
<feature type="transmembrane region" description="Helical" evidence="6">
    <location>
        <begin position="344"/>
        <end position="364"/>
    </location>
</feature>
<evidence type="ECO:0000256" key="5">
    <source>
        <dbReference type="ARBA" id="ARBA00023136"/>
    </source>
</evidence>
<feature type="transmembrane region" description="Helical" evidence="6">
    <location>
        <begin position="20"/>
        <end position="44"/>
    </location>
</feature>
<feature type="transmembrane region" description="Helical" evidence="6">
    <location>
        <begin position="137"/>
        <end position="155"/>
    </location>
</feature>
<evidence type="ECO:0000313" key="7">
    <source>
        <dbReference type="EMBL" id="MFK5732226.1"/>
    </source>
</evidence>
<feature type="transmembrane region" description="Helical" evidence="6">
    <location>
        <begin position="283"/>
        <end position="310"/>
    </location>
</feature>